<proteinExistence type="inferred from homology"/>
<comment type="caution">
    <text evidence="4">The sequence shown here is derived from an EMBL/GenBank/DDBJ whole genome shotgun (WGS) entry which is preliminary data.</text>
</comment>
<dbReference type="GO" id="GO:0017000">
    <property type="term" value="P:antibiotic biosynthetic process"/>
    <property type="evidence" value="ECO:0007669"/>
    <property type="project" value="UniProtKB-ARBA"/>
</dbReference>
<dbReference type="InterPro" id="IPR029058">
    <property type="entry name" value="AB_hydrolase_fold"/>
</dbReference>
<evidence type="ECO:0000256" key="2">
    <source>
        <dbReference type="ARBA" id="ARBA00023002"/>
    </source>
</evidence>
<dbReference type="AlphaFoldDB" id="A0A1V6TMP0"/>
<organism evidence="4 5">
    <name type="scientific">Penicillium flavigenum</name>
    <dbReference type="NCBI Taxonomy" id="254877"/>
    <lineage>
        <taxon>Eukaryota</taxon>
        <taxon>Fungi</taxon>
        <taxon>Dikarya</taxon>
        <taxon>Ascomycota</taxon>
        <taxon>Pezizomycotina</taxon>
        <taxon>Eurotiomycetes</taxon>
        <taxon>Eurotiomycetidae</taxon>
        <taxon>Eurotiales</taxon>
        <taxon>Aspergillaceae</taxon>
        <taxon>Penicillium</taxon>
    </lineage>
</organism>
<dbReference type="Gene3D" id="3.40.50.1820">
    <property type="entry name" value="alpha/beta hydrolase"/>
    <property type="match status" value="1"/>
</dbReference>
<dbReference type="InterPro" id="IPR013094">
    <property type="entry name" value="AB_hydrolase_3"/>
</dbReference>
<keyword evidence="2" id="KW-0560">Oxidoreductase</keyword>
<dbReference type="PRINTS" id="PR00081">
    <property type="entry name" value="GDHRDH"/>
</dbReference>
<evidence type="ECO:0000313" key="5">
    <source>
        <dbReference type="Proteomes" id="UP000191342"/>
    </source>
</evidence>
<dbReference type="OrthoDB" id="19653at2759"/>
<comment type="similarity">
    <text evidence="1">Belongs to the short-chain dehydrogenases/reductases (SDR) family.</text>
</comment>
<evidence type="ECO:0000259" key="3">
    <source>
        <dbReference type="Pfam" id="PF07859"/>
    </source>
</evidence>
<accession>A0A1V6TMP0</accession>
<evidence type="ECO:0000256" key="1">
    <source>
        <dbReference type="ARBA" id="ARBA00006484"/>
    </source>
</evidence>
<dbReference type="STRING" id="254877.A0A1V6TMP0"/>
<dbReference type="InterPro" id="IPR036291">
    <property type="entry name" value="NAD(P)-bd_dom_sf"/>
</dbReference>
<gene>
    <name evidence="4" type="ORF">PENFLA_c006G06717</name>
</gene>
<dbReference type="Gene3D" id="3.40.50.720">
    <property type="entry name" value="NAD(P)-binding Rossmann-like Domain"/>
    <property type="match status" value="2"/>
</dbReference>
<dbReference type="SUPFAM" id="SSF51735">
    <property type="entry name" value="NAD(P)-binding Rossmann-fold domains"/>
    <property type="match status" value="1"/>
</dbReference>
<dbReference type="SUPFAM" id="SSF53474">
    <property type="entry name" value="alpha/beta-Hydrolases"/>
    <property type="match status" value="1"/>
</dbReference>
<dbReference type="GO" id="GO:0016614">
    <property type="term" value="F:oxidoreductase activity, acting on CH-OH group of donors"/>
    <property type="evidence" value="ECO:0007669"/>
    <property type="project" value="UniProtKB-ARBA"/>
</dbReference>
<name>A0A1V6TMP0_9EURO</name>
<dbReference type="InterPro" id="IPR002347">
    <property type="entry name" value="SDR_fam"/>
</dbReference>
<dbReference type="GO" id="GO:0072330">
    <property type="term" value="P:monocarboxylic acid biosynthetic process"/>
    <property type="evidence" value="ECO:0007669"/>
    <property type="project" value="UniProtKB-ARBA"/>
</dbReference>
<dbReference type="Pfam" id="PF13561">
    <property type="entry name" value="adh_short_C2"/>
    <property type="match status" value="2"/>
</dbReference>
<protein>
    <recommendedName>
        <fullName evidence="3">Alpha/beta hydrolase fold-3 domain-containing protein</fullName>
    </recommendedName>
</protein>
<dbReference type="PANTHER" id="PTHR48107">
    <property type="entry name" value="NADPH-DEPENDENT ALDEHYDE REDUCTASE-LIKE PROTEIN, CHLOROPLASTIC-RELATED"/>
    <property type="match status" value="1"/>
</dbReference>
<dbReference type="GO" id="GO:0016787">
    <property type="term" value="F:hydrolase activity"/>
    <property type="evidence" value="ECO:0007669"/>
    <property type="project" value="InterPro"/>
</dbReference>
<dbReference type="Proteomes" id="UP000191342">
    <property type="component" value="Unassembled WGS sequence"/>
</dbReference>
<keyword evidence="5" id="KW-1185">Reference proteome</keyword>
<feature type="domain" description="Alpha/beta hydrolase fold-3" evidence="3">
    <location>
        <begin position="267"/>
        <end position="387"/>
    </location>
</feature>
<sequence>MSDLTGVSLKGETAIVTGSSRYLLCAYIETGARIAILLAKRGANVVVNYVSEGSKKRAQEIVDQIRQIGAKAILCQASLMKPKDIPRLIEAALQISDEGKIEILVHNAALGLEANLEALPHLPRGGRLVFISLAAARLGVAGHTLYGPAKAANDVLVRVWAKELGHSHGITVSCVDPSPVATGFQSDEQFLKDMQPLIDETPTAPRVSEVDDTAPPVAFLCSDDAKWTTGSCLSPHGGLYNQIYIHSMLGKVTGSSSYPVWFAIWTLDYAMSTGAIIVAPDYSLLPEVSGKEILEDMDNFWHWLHSAQFFEMIKSASDSRITPDLDRVLVVGESAGKSFVAESTMAMANKSPTRLLAGYLAMQLALSYPSDIRAVIGAYPVLDLKTKFYTEAYSKPILGVRNFPNEIIEEHISASSTVVTAADPPNRLRLAFSVFQNCRLLEFLGSEDQLFPTNRIANLAATGTLKLPPTFIFHGKQDSAVPFEGS</sequence>
<reference evidence="5" key="1">
    <citation type="journal article" date="2017" name="Nat. Microbiol.">
        <title>Global analysis of biosynthetic gene clusters reveals vast potential of secondary metabolite production in Penicillium species.</title>
        <authorList>
            <person name="Nielsen J.C."/>
            <person name="Grijseels S."/>
            <person name="Prigent S."/>
            <person name="Ji B."/>
            <person name="Dainat J."/>
            <person name="Nielsen K.F."/>
            <person name="Frisvad J.C."/>
            <person name="Workman M."/>
            <person name="Nielsen J."/>
        </authorList>
    </citation>
    <scope>NUCLEOTIDE SEQUENCE [LARGE SCALE GENOMIC DNA]</scope>
    <source>
        <strain evidence="5">IBT 14082</strain>
    </source>
</reference>
<dbReference type="EMBL" id="MLQL01000006">
    <property type="protein sequence ID" value="OQE27190.1"/>
    <property type="molecule type" value="Genomic_DNA"/>
</dbReference>
<evidence type="ECO:0000313" key="4">
    <source>
        <dbReference type="EMBL" id="OQE27190.1"/>
    </source>
</evidence>
<dbReference type="PANTHER" id="PTHR48107:SF7">
    <property type="entry name" value="RE15974P"/>
    <property type="match status" value="1"/>
</dbReference>
<dbReference type="Pfam" id="PF07859">
    <property type="entry name" value="Abhydrolase_3"/>
    <property type="match status" value="1"/>
</dbReference>